<proteinExistence type="predicted"/>
<evidence type="ECO:0000313" key="2">
    <source>
        <dbReference type="Proteomes" id="UP000031950"/>
    </source>
</evidence>
<comment type="caution">
    <text evidence="1">The sequence shown here is derived from an EMBL/GenBank/DDBJ whole genome shotgun (WGS) entry which is preliminary data.</text>
</comment>
<name>A0A0C2VR96_9BACL</name>
<dbReference type="STRING" id="135826.KP77_25350"/>
<sequence>MGNLIGLDVENAMGHRGVILSYVKEKGRVRGFVVNYYDPKSQEYYKEYASLNEVKDVRAADIDQTETNMDSEFLHDLRYINRILAVRTNDRSWYEEQFK</sequence>
<organism evidence="1 2">
    <name type="scientific">Jeotgalibacillus alimentarius</name>
    <dbReference type="NCBI Taxonomy" id="135826"/>
    <lineage>
        <taxon>Bacteria</taxon>
        <taxon>Bacillati</taxon>
        <taxon>Bacillota</taxon>
        <taxon>Bacilli</taxon>
        <taxon>Bacillales</taxon>
        <taxon>Caryophanaceae</taxon>
        <taxon>Jeotgalibacillus</taxon>
    </lineage>
</organism>
<dbReference type="AlphaFoldDB" id="A0A0C2VR96"/>
<accession>A0A0C2VR96</accession>
<protein>
    <submittedName>
        <fullName evidence="1">Uncharacterized protein</fullName>
    </submittedName>
</protein>
<keyword evidence="2" id="KW-1185">Reference proteome</keyword>
<dbReference type="EMBL" id="JXRQ01000024">
    <property type="protein sequence ID" value="KIL46966.1"/>
    <property type="molecule type" value="Genomic_DNA"/>
</dbReference>
<dbReference type="PATRIC" id="fig|135826.4.peg.2523"/>
<reference evidence="1 2" key="1">
    <citation type="submission" date="2015-01" db="EMBL/GenBank/DDBJ databases">
        <title>Genome sequence of Jeotgalibacillus alimentarius.</title>
        <authorList>
            <person name="Goh K.M."/>
            <person name="Chan K.-G."/>
            <person name="Yaakop A.S."/>
            <person name="Ee R."/>
            <person name="Gan H.M."/>
            <person name="Chan C.S."/>
        </authorList>
    </citation>
    <scope>NUCLEOTIDE SEQUENCE [LARGE SCALE GENOMIC DNA]</scope>
    <source>
        <strain evidence="1 2">YKJ-13</strain>
    </source>
</reference>
<gene>
    <name evidence="1" type="ORF">KP77_25350</name>
</gene>
<dbReference type="RefSeq" id="WP_041123073.1">
    <property type="nucleotide sequence ID" value="NZ_JXRQ01000024.1"/>
</dbReference>
<dbReference type="Proteomes" id="UP000031950">
    <property type="component" value="Unassembled WGS sequence"/>
</dbReference>
<evidence type="ECO:0000313" key="1">
    <source>
        <dbReference type="EMBL" id="KIL46966.1"/>
    </source>
</evidence>